<gene>
    <name evidence="6" type="ORF">C8D93_102435</name>
</gene>
<evidence type="ECO:0000313" key="6">
    <source>
        <dbReference type="EMBL" id="PXV70576.1"/>
    </source>
</evidence>
<dbReference type="Proteomes" id="UP000248330">
    <property type="component" value="Unassembled WGS sequence"/>
</dbReference>
<dbReference type="SUPFAM" id="SSF56425">
    <property type="entry name" value="Succinate dehydrogenase/fumarate reductase flavoprotein, catalytic domain"/>
    <property type="match status" value="1"/>
</dbReference>
<protein>
    <submittedName>
        <fullName evidence="6">3-oxo-5alpha-steroid 4-dehydrogenase</fullName>
    </submittedName>
</protein>
<evidence type="ECO:0000259" key="5">
    <source>
        <dbReference type="Pfam" id="PF00890"/>
    </source>
</evidence>
<dbReference type="SUPFAM" id="SSF51905">
    <property type="entry name" value="FAD/NAD(P)-binding domain"/>
    <property type="match status" value="1"/>
</dbReference>
<dbReference type="InterPro" id="IPR027477">
    <property type="entry name" value="Succ_DH/fumarate_Rdtase_cat_sf"/>
</dbReference>
<comment type="caution">
    <text evidence="6">The sequence shown here is derived from an EMBL/GenBank/DDBJ whole genome shotgun (WGS) entry which is preliminary data.</text>
</comment>
<dbReference type="RefSeq" id="WP_110264227.1">
    <property type="nucleotide sequence ID" value="NZ_CAWNXA010000002.1"/>
</dbReference>
<organism evidence="6 7">
    <name type="scientific">Sinimarinibacterium flocculans</name>
    <dbReference type="NCBI Taxonomy" id="985250"/>
    <lineage>
        <taxon>Bacteria</taxon>
        <taxon>Pseudomonadati</taxon>
        <taxon>Pseudomonadota</taxon>
        <taxon>Gammaproteobacteria</taxon>
        <taxon>Nevskiales</taxon>
        <taxon>Nevskiaceae</taxon>
        <taxon>Sinimarinibacterium</taxon>
    </lineage>
</organism>
<keyword evidence="7" id="KW-1185">Reference proteome</keyword>
<dbReference type="GO" id="GO:0016491">
    <property type="term" value="F:oxidoreductase activity"/>
    <property type="evidence" value="ECO:0007669"/>
    <property type="project" value="UniProtKB-KW"/>
</dbReference>
<dbReference type="GO" id="GO:0008202">
    <property type="term" value="P:steroid metabolic process"/>
    <property type="evidence" value="ECO:0007669"/>
    <property type="project" value="UniProtKB-ARBA"/>
</dbReference>
<dbReference type="Gene3D" id="3.50.50.60">
    <property type="entry name" value="FAD/NAD(P)-binding domain"/>
    <property type="match status" value="2"/>
</dbReference>
<dbReference type="Gene3D" id="3.90.700.10">
    <property type="entry name" value="Succinate dehydrogenase/fumarate reductase flavoprotein, catalytic domain"/>
    <property type="match status" value="1"/>
</dbReference>
<comment type="cofactor">
    <cofactor evidence="1">
        <name>FAD</name>
        <dbReference type="ChEBI" id="CHEBI:57692"/>
    </cofactor>
</comment>
<dbReference type="OrthoDB" id="337830at2"/>
<dbReference type="InterPro" id="IPR036188">
    <property type="entry name" value="FAD/NAD-bd_sf"/>
</dbReference>
<evidence type="ECO:0000256" key="2">
    <source>
        <dbReference type="ARBA" id="ARBA00022630"/>
    </source>
</evidence>
<keyword evidence="2" id="KW-0285">Flavoprotein</keyword>
<dbReference type="EMBL" id="QICN01000002">
    <property type="protein sequence ID" value="PXV70576.1"/>
    <property type="molecule type" value="Genomic_DNA"/>
</dbReference>
<evidence type="ECO:0000256" key="1">
    <source>
        <dbReference type="ARBA" id="ARBA00001974"/>
    </source>
</evidence>
<accession>A0A318EIY3</accession>
<evidence type="ECO:0000256" key="4">
    <source>
        <dbReference type="ARBA" id="ARBA00023002"/>
    </source>
</evidence>
<evidence type="ECO:0000256" key="3">
    <source>
        <dbReference type="ARBA" id="ARBA00022827"/>
    </source>
</evidence>
<reference evidence="6 7" key="1">
    <citation type="submission" date="2018-04" db="EMBL/GenBank/DDBJ databases">
        <title>Genomic Encyclopedia of Type Strains, Phase IV (KMG-IV): sequencing the most valuable type-strain genomes for metagenomic binning, comparative biology and taxonomic classification.</title>
        <authorList>
            <person name="Goeker M."/>
        </authorList>
    </citation>
    <scope>NUCLEOTIDE SEQUENCE [LARGE SCALE GENOMIC DNA]</scope>
    <source>
        <strain evidence="6 7">DSM 104150</strain>
    </source>
</reference>
<sequence length="557" mass="59417">MSAAAIPMTSAEPGVLAVEPPLDGSALADSDWDRQCDVLVVGLGAAGGAAAIAAKEAGAEALVAERFDGGGATIKSGGIVYLGGGTHIQKQAGVDDTPQAMFDYLRQESGDVVSESTLRAFCDDSLGLLEWLESIGVQFRSNPNPPKTSYPRNGTYYYYSGNEAVPAYAAHAKPAARGHRVMAPGIDSGRELYRALERRVDALGIPVLRQAAVRRLIVDAQGAVIGAEVHQLADGSAAQRQHRKLMRKAEKVHDFAGGWADRLRAKAAQIEQKHAKRLRIRVRRGVVLGAGGFIFNRTLLREVAPQYLPAMRLGATGCDGSGIRLGNSVGGEPSRMHKVSAWRFINPPTAWPKGIVVGPDGRRFCNEQVYGARLGVDMVEKAGGRAWLILDRRLRKTAMREALSGKLWFFQSVPAFFLMLFAPRARSAEALAAKLGMPADALRRTLDDYNASADGSRDDALGKSADMRARLDEPPYYALDIGAGKKSFPCPTITLGGLAVDDNGRVRRADGNVVGGLYAAGRSAVGIASNGYVSGLSLADCLWSGRRAGRHAAQRSN</sequence>
<proteinExistence type="predicted"/>
<evidence type="ECO:0000313" key="7">
    <source>
        <dbReference type="Proteomes" id="UP000248330"/>
    </source>
</evidence>
<name>A0A318EIY3_9GAMM</name>
<dbReference type="NCBIfam" id="NF005511">
    <property type="entry name" value="PRK07121.1-4"/>
    <property type="match status" value="1"/>
</dbReference>
<keyword evidence="4" id="KW-0560">Oxidoreductase</keyword>
<dbReference type="PANTHER" id="PTHR43400">
    <property type="entry name" value="FUMARATE REDUCTASE"/>
    <property type="match status" value="1"/>
</dbReference>
<dbReference type="AlphaFoldDB" id="A0A318EIY3"/>
<dbReference type="InterPro" id="IPR050315">
    <property type="entry name" value="FAD-oxidoreductase_2"/>
</dbReference>
<feature type="domain" description="FAD-dependent oxidoreductase 2 FAD-binding" evidence="5">
    <location>
        <begin position="37"/>
        <end position="526"/>
    </location>
</feature>
<dbReference type="InterPro" id="IPR003953">
    <property type="entry name" value="FAD-dep_OxRdtase_2_FAD-bd"/>
</dbReference>
<dbReference type="PANTHER" id="PTHR43400:SF10">
    <property type="entry name" value="3-OXOSTEROID 1-DEHYDROGENASE"/>
    <property type="match status" value="1"/>
</dbReference>
<keyword evidence="3" id="KW-0274">FAD</keyword>
<dbReference type="Pfam" id="PF00890">
    <property type="entry name" value="FAD_binding_2"/>
    <property type="match status" value="1"/>
</dbReference>